<sequence length="160" mass="18105">MRTVFLAAAHDSSKWAARPVQFHTLAEHRREITVFVVVFRLGLELKPLTLARCELEAVDNRRDRCRDKVRDRQLNMLSELYYNARDSAAVNNNNAQERFKLNVGLVSELRAGPIRRQTRAWAALLYLNTIIQGCSNPTSSDIITLTGSRAAANYAACEDN</sequence>
<protein>
    <submittedName>
        <fullName evidence="1">Uncharacterized protein</fullName>
    </submittedName>
</protein>
<accession>A0A4C1T866</accession>
<dbReference type="Proteomes" id="UP000299102">
    <property type="component" value="Unassembled WGS sequence"/>
</dbReference>
<evidence type="ECO:0000313" key="1">
    <source>
        <dbReference type="EMBL" id="GBP10385.1"/>
    </source>
</evidence>
<dbReference type="EMBL" id="BGZK01000040">
    <property type="protein sequence ID" value="GBP10385.1"/>
    <property type="molecule type" value="Genomic_DNA"/>
</dbReference>
<reference evidence="1 2" key="1">
    <citation type="journal article" date="2019" name="Commun. Biol.">
        <title>The bagworm genome reveals a unique fibroin gene that provides high tensile strength.</title>
        <authorList>
            <person name="Kono N."/>
            <person name="Nakamura H."/>
            <person name="Ohtoshi R."/>
            <person name="Tomita M."/>
            <person name="Numata K."/>
            <person name="Arakawa K."/>
        </authorList>
    </citation>
    <scope>NUCLEOTIDE SEQUENCE [LARGE SCALE GENOMIC DNA]</scope>
</reference>
<dbReference type="AlphaFoldDB" id="A0A4C1T866"/>
<gene>
    <name evidence="1" type="ORF">EVAR_5695_1</name>
</gene>
<proteinExistence type="predicted"/>
<comment type="caution">
    <text evidence="1">The sequence shown here is derived from an EMBL/GenBank/DDBJ whole genome shotgun (WGS) entry which is preliminary data.</text>
</comment>
<keyword evidence="2" id="KW-1185">Reference proteome</keyword>
<organism evidence="1 2">
    <name type="scientific">Eumeta variegata</name>
    <name type="common">Bagworm moth</name>
    <name type="synonym">Eumeta japonica</name>
    <dbReference type="NCBI Taxonomy" id="151549"/>
    <lineage>
        <taxon>Eukaryota</taxon>
        <taxon>Metazoa</taxon>
        <taxon>Ecdysozoa</taxon>
        <taxon>Arthropoda</taxon>
        <taxon>Hexapoda</taxon>
        <taxon>Insecta</taxon>
        <taxon>Pterygota</taxon>
        <taxon>Neoptera</taxon>
        <taxon>Endopterygota</taxon>
        <taxon>Lepidoptera</taxon>
        <taxon>Glossata</taxon>
        <taxon>Ditrysia</taxon>
        <taxon>Tineoidea</taxon>
        <taxon>Psychidae</taxon>
        <taxon>Oiketicinae</taxon>
        <taxon>Eumeta</taxon>
    </lineage>
</organism>
<evidence type="ECO:0000313" key="2">
    <source>
        <dbReference type="Proteomes" id="UP000299102"/>
    </source>
</evidence>
<name>A0A4C1T866_EUMVA</name>